<reference evidence="15" key="1">
    <citation type="submission" date="2021-03" db="EMBL/GenBank/DDBJ databases">
        <title>Chromosome level genome of the anhydrobiotic midge Polypedilum vanderplanki.</title>
        <authorList>
            <person name="Yoshida Y."/>
            <person name="Kikawada T."/>
            <person name="Gusev O."/>
        </authorList>
    </citation>
    <scope>NUCLEOTIDE SEQUENCE</scope>
    <source>
        <strain evidence="15">NIAS01</strain>
        <tissue evidence="15">Whole body or cell culture</tissue>
    </source>
</reference>
<keyword evidence="8 12" id="KW-1133">Transmembrane helix</keyword>
<evidence type="ECO:0000256" key="2">
    <source>
        <dbReference type="ARBA" id="ARBA00004604"/>
    </source>
</evidence>
<name>A0A9J6C0E5_POLVA</name>
<evidence type="ECO:0000256" key="3">
    <source>
        <dbReference type="ARBA" id="ARBA00022517"/>
    </source>
</evidence>
<evidence type="ECO:0000256" key="4">
    <source>
        <dbReference type="ARBA" id="ARBA00022552"/>
    </source>
</evidence>
<evidence type="ECO:0000313" key="16">
    <source>
        <dbReference type="Proteomes" id="UP001107558"/>
    </source>
</evidence>
<feature type="transmembrane region" description="Helical" evidence="12">
    <location>
        <begin position="1136"/>
        <end position="1153"/>
    </location>
</feature>
<keyword evidence="11" id="KW-0539">Nucleus</keyword>
<dbReference type="InterPro" id="IPR057644">
    <property type="entry name" value="Beta-prop_WDR75_2nd"/>
</dbReference>
<evidence type="ECO:0000259" key="13">
    <source>
        <dbReference type="Pfam" id="PF01529"/>
    </source>
</evidence>
<dbReference type="InterPro" id="IPR036322">
    <property type="entry name" value="WD40_repeat_dom_sf"/>
</dbReference>
<dbReference type="Pfam" id="PF01529">
    <property type="entry name" value="DHHC"/>
    <property type="match status" value="1"/>
</dbReference>
<dbReference type="Gene3D" id="2.130.10.10">
    <property type="entry name" value="YVTN repeat-like/Quinoprotein amine dehydrogenase"/>
    <property type="match status" value="2"/>
</dbReference>
<gene>
    <name evidence="15" type="ORF">PVAND_005196</name>
</gene>
<dbReference type="GO" id="GO:0016409">
    <property type="term" value="F:palmitoyltransferase activity"/>
    <property type="evidence" value="ECO:0007669"/>
    <property type="project" value="InterPro"/>
</dbReference>
<feature type="domain" description="WD repeat-containing protein 75 second beta-propeller" evidence="14">
    <location>
        <begin position="376"/>
        <end position="575"/>
    </location>
</feature>
<dbReference type="GO" id="GO:0016020">
    <property type="term" value="C:membrane"/>
    <property type="evidence" value="ECO:0007669"/>
    <property type="project" value="UniProtKB-SubCell"/>
</dbReference>
<evidence type="ECO:0000256" key="9">
    <source>
        <dbReference type="ARBA" id="ARBA00023136"/>
    </source>
</evidence>
<dbReference type="GO" id="GO:0006364">
    <property type="term" value="P:rRNA processing"/>
    <property type="evidence" value="ECO:0007669"/>
    <property type="project" value="UniProtKB-KW"/>
</dbReference>
<protein>
    <submittedName>
        <fullName evidence="15">Uncharacterized protein</fullName>
    </submittedName>
</protein>
<feature type="domain" description="Palmitoyltransferase DHHC" evidence="13">
    <location>
        <begin position="1089"/>
        <end position="1227"/>
    </location>
</feature>
<evidence type="ECO:0000259" key="14">
    <source>
        <dbReference type="Pfam" id="PF23769"/>
    </source>
</evidence>
<dbReference type="GO" id="GO:0003723">
    <property type="term" value="F:RNA binding"/>
    <property type="evidence" value="ECO:0007669"/>
    <property type="project" value="InterPro"/>
</dbReference>
<dbReference type="GO" id="GO:0032040">
    <property type="term" value="C:small-subunit processome"/>
    <property type="evidence" value="ECO:0007669"/>
    <property type="project" value="InterPro"/>
</dbReference>
<feature type="domain" description="WD repeat-containing protein 75 second beta-propeller" evidence="14">
    <location>
        <begin position="783"/>
        <end position="896"/>
    </location>
</feature>
<dbReference type="PANTHER" id="PTHR44215">
    <property type="entry name" value="WD REPEAT-CONTAINING PROTEIN 75"/>
    <property type="match status" value="1"/>
</dbReference>
<dbReference type="OrthoDB" id="4096at2759"/>
<keyword evidence="10" id="KW-0804">Transcription</keyword>
<keyword evidence="5" id="KW-0853">WD repeat</keyword>
<keyword evidence="4" id="KW-0698">rRNA processing</keyword>
<keyword evidence="16" id="KW-1185">Reference proteome</keyword>
<evidence type="ECO:0000256" key="10">
    <source>
        <dbReference type="ARBA" id="ARBA00023163"/>
    </source>
</evidence>
<dbReference type="GO" id="GO:2000234">
    <property type="term" value="P:positive regulation of rRNA processing"/>
    <property type="evidence" value="ECO:0007669"/>
    <property type="project" value="TreeGrafter"/>
</dbReference>
<keyword evidence="7" id="KW-0677">Repeat</keyword>
<dbReference type="Pfam" id="PF23769">
    <property type="entry name" value="Beta-prop_WDR75_2nd"/>
    <property type="match status" value="2"/>
</dbReference>
<evidence type="ECO:0000313" key="15">
    <source>
        <dbReference type="EMBL" id="KAG5675283.1"/>
    </source>
</evidence>
<organism evidence="15 16">
    <name type="scientific">Polypedilum vanderplanki</name>
    <name type="common">Sleeping chironomid midge</name>
    <dbReference type="NCBI Taxonomy" id="319348"/>
    <lineage>
        <taxon>Eukaryota</taxon>
        <taxon>Metazoa</taxon>
        <taxon>Ecdysozoa</taxon>
        <taxon>Arthropoda</taxon>
        <taxon>Hexapoda</taxon>
        <taxon>Insecta</taxon>
        <taxon>Pterygota</taxon>
        <taxon>Neoptera</taxon>
        <taxon>Endopterygota</taxon>
        <taxon>Diptera</taxon>
        <taxon>Nematocera</taxon>
        <taxon>Chironomoidea</taxon>
        <taxon>Chironomidae</taxon>
        <taxon>Chironominae</taxon>
        <taxon>Polypedilum</taxon>
        <taxon>Polypedilum</taxon>
    </lineage>
</organism>
<dbReference type="GO" id="GO:0045943">
    <property type="term" value="P:positive regulation of transcription by RNA polymerase I"/>
    <property type="evidence" value="ECO:0007669"/>
    <property type="project" value="InterPro"/>
</dbReference>
<evidence type="ECO:0000256" key="8">
    <source>
        <dbReference type="ARBA" id="ARBA00022989"/>
    </source>
</evidence>
<keyword evidence="9 12" id="KW-0472">Membrane</keyword>
<dbReference type="EMBL" id="JADBJN010000002">
    <property type="protein sequence ID" value="KAG5675283.1"/>
    <property type="molecule type" value="Genomic_DNA"/>
</dbReference>
<dbReference type="PROSITE" id="PS50216">
    <property type="entry name" value="DHHC"/>
    <property type="match status" value="1"/>
</dbReference>
<dbReference type="SMART" id="SM00320">
    <property type="entry name" value="WD40"/>
    <property type="match status" value="6"/>
</dbReference>
<dbReference type="PANTHER" id="PTHR44215:SF1">
    <property type="entry name" value="WD REPEAT-CONTAINING PROTEIN 75"/>
    <property type="match status" value="1"/>
</dbReference>
<feature type="transmembrane region" description="Helical" evidence="12">
    <location>
        <begin position="1190"/>
        <end position="1211"/>
    </location>
</feature>
<proteinExistence type="predicted"/>
<evidence type="ECO:0000256" key="1">
    <source>
        <dbReference type="ARBA" id="ARBA00004141"/>
    </source>
</evidence>
<accession>A0A9J6C0E5</accession>
<dbReference type="InterPro" id="IPR015943">
    <property type="entry name" value="WD40/YVTN_repeat-like_dom_sf"/>
</dbReference>
<keyword evidence="6 12" id="KW-0812">Transmembrane</keyword>
<evidence type="ECO:0000256" key="5">
    <source>
        <dbReference type="ARBA" id="ARBA00022574"/>
    </source>
</evidence>
<comment type="caution">
    <text evidence="15">The sequence shown here is derived from an EMBL/GenBank/DDBJ whole genome shotgun (WGS) entry which is preliminary data.</text>
</comment>
<feature type="transmembrane region" description="Helical" evidence="12">
    <location>
        <begin position="1165"/>
        <end position="1184"/>
    </location>
</feature>
<evidence type="ECO:0000256" key="6">
    <source>
        <dbReference type="ARBA" id="ARBA00022692"/>
    </source>
</evidence>
<dbReference type="AlphaFoldDB" id="A0A9J6C0E5"/>
<dbReference type="Pfam" id="PF23869">
    <property type="entry name" value="Beta-prop_WDR75_1st"/>
    <property type="match status" value="1"/>
</dbReference>
<dbReference type="InterPro" id="IPR001594">
    <property type="entry name" value="Palmitoyltrfase_DHHC"/>
</dbReference>
<sequence>MCLDIDYHYNNQNSIINTNSLENHNQNIDNNSITMESTTDLKYKVKSMCGGSVIEHKPLFDSSGENIYVVRKDKLRIYSVETGEIVTELDDNKDGQIIGIYLEDNQTNQCIITCTTNGTIAFRKLKSNVITEKKKLNFKFSILNKFLVTTIDGKFHGLIHYNDEKNFSQLTLIELSTNKIVHRFDTPFLTNQADVKMKFADGNGIIAIISKTHLFIINKETLEIIMHSAPKLLSVVVCHPEQKIIATGDVYGKIYLWSNVFNKMPVKTDLHWHHMVVLSLAFSQSGTVLYSGGAECVLVKWHIRETTLGKNFLPRVSGGIKQISVDTLHDKIAICMDDNSIQIINSNLTQLKTIQDFTQISPYDLGLNQPFPAGICINPKNNHLVMNGKIGHLQFFSTKTMRLLFNIDITLQNVIPRQREFNQFSTEVTKVAFSACGMWMATYECWNDRIHSLDSRIKFWSFDNIKQTYSLHTQIEYPHEKKVVAMQFANIEKSIICASAGLDRVVKIWSLEASEEIQNPKMIWMLIEQINYKNLPVKCLSFSQDSSLLSAGFGNSLCVWDTTNFKLKCALSAPAIMDGSVNRVLITLPEENSKKNLNGNKTNFIEKRHKILQMMNAIINDPSQVLVNNLTQERSRIFKRKFDEGVKSQELKCNEKKLIFDKVIATTDLNFNEKLQILHKLNIYYHISNRVENDFIDFISKNTYDDIHLYKGLQQGVLEIKNDDKYKILWRFKTWRMRDVKRNRKIITVRKLLKKPIREEALKLKKAEPGQKALPIKNISNITSTFFCTNDLSHLSVVTTSTRLLIWDLLTLKIQSSFKIQCLKLAHDPLTNLIAIFTKHNELFIIHPLPAITIFHQKNLPNILALIWVPREIPKMQSLSVNWQATSQLLFLNENQEICTLSSPTDEDETIDLTPYMNETNEVTASTTPFAALISKRQNYKDSNQITVRHMLSNDSGSIKEIINLSNHAMPSLSRLNKDFISSLLLSQNKISEETETQKSNNDIETYVVSDDEDADAYNSKLSKRKAVEVGEKLLKERIMFYYELHYVLYHIHGFSIILLVNYILDTSVFASPETMTTTRFKNDPSAKDWSLCEKCEIIVPPRSWHCDTCNVCILKRDHHCMFAGNCIGYNNHRHFLVFLLYFFIGTTYAFFYNSYYLWIVNGSLFLQWITPLKMIFPMFMFMFNTSNEIHLLLYMLILIGAIFTGVLMVYHGRLIVKNATAHEKNKGAYDLGLNKNLKIVFGDNWLSCILWPFAKSTLPEIYWNAAESQKSK</sequence>
<dbReference type="SUPFAM" id="SSF50978">
    <property type="entry name" value="WD40 repeat-like"/>
    <property type="match status" value="2"/>
</dbReference>
<evidence type="ECO:0000256" key="12">
    <source>
        <dbReference type="SAM" id="Phobius"/>
    </source>
</evidence>
<evidence type="ECO:0000256" key="7">
    <source>
        <dbReference type="ARBA" id="ARBA00022737"/>
    </source>
</evidence>
<dbReference type="InterPro" id="IPR053826">
    <property type="entry name" value="WDR75"/>
</dbReference>
<dbReference type="Proteomes" id="UP001107558">
    <property type="component" value="Chromosome 2"/>
</dbReference>
<keyword evidence="3" id="KW-0690">Ribosome biogenesis</keyword>
<comment type="subcellular location">
    <subcellularLocation>
        <location evidence="1">Membrane</location>
        <topology evidence="1">Multi-pass membrane protein</topology>
    </subcellularLocation>
    <subcellularLocation>
        <location evidence="2">Nucleus</location>
        <location evidence="2">Nucleolus</location>
    </subcellularLocation>
</comment>
<evidence type="ECO:0000256" key="11">
    <source>
        <dbReference type="ARBA" id="ARBA00023242"/>
    </source>
</evidence>
<dbReference type="InterPro" id="IPR001680">
    <property type="entry name" value="WD40_rpt"/>
</dbReference>